<evidence type="ECO:0000313" key="1">
    <source>
        <dbReference type="EMBL" id="KAG2183973.1"/>
    </source>
</evidence>
<gene>
    <name evidence="1" type="ORF">INT44_008984</name>
</gene>
<proteinExistence type="predicted"/>
<protein>
    <submittedName>
        <fullName evidence="1">Uncharacterized protein</fullName>
    </submittedName>
</protein>
<dbReference type="EMBL" id="JAEPRA010000006">
    <property type="protein sequence ID" value="KAG2183973.1"/>
    <property type="molecule type" value="Genomic_DNA"/>
</dbReference>
<reference evidence="1" key="1">
    <citation type="submission" date="2020-12" db="EMBL/GenBank/DDBJ databases">
        <title>Metabolic potential, ecology and presence of endohyphal bacteria is reflected in genomic diversity of Mucoromycotina.</title>
        <authorList>
            <person name="Muszewska A."/>
            <person name="Okrasinska A."/>
            <person name="Steczkiewicz K."/>
            <person name="Drgas O."/>
            <person name="Orlowska M."/>
            <person name="Perlinska-Lenart U."/>
            <person name="Aleksandrzak-Piekarczyk T."/>
            <person name="Szatraj K."/>
            <person name="Zielenkiewicz U."/>
            <person name="Pilsyk S."/>
            <person name="Malc E."/>
            <person name="Mieczkowski P."/>
            <person name="Kruszewska J.S."/>
            <person name="Biernat P."/>
            <person name="Pawlowska J."/>
        </authorList>
    </citation>
    <scope>NUCLEOTIDE SEQUENCE</scope>
    <source>
        <strain evidence="1">WA0000051536</strain>
    </source>
</reference>
<dbReference type="Proteomes" id="UP000612746">
    <property type="component" value="Unassembled WGS sequence"/>
</dbReference>
<keyword evidence="2" id="KW-1185">Reference proteome</keyword>
<dbReference type="AlphaFoldDB" id="A0A8H7Q283"/>
<comment type="caution">
    <text evidence="1">The sequence shown here is derived from an EMBL/GenBank/DDBJ whole genome shotgun (WGS) entry which is preliminary data.</text>
</comment>
<name>A0A8H7Q283_9FUNG</name>
<sequence length="329" mass="37740">MLLPEHGGHSLEQCPIRCRYLMLVNTLDMTVLITGEHPSWLNAKYDSLPIHLKDILRPTESPHHYTTVESNRLLYICSHPVSSPHHMLLMASDVTDLNAGDHLCLRITEYGVIEAYSLEQSQDVTMDDILLNRPIMSLVHEDDIGLLCNALRNLSDCRVRWQVNPSTSYWDEEHINHYYAWASIYIQQKEDWLMCVIQLPNPSMEWSILNLAIHPTASGLLHMAQMRLIPSNFYHAMGLTIRAFSKFSTLAILSLTKENHLLQKYTNNLKSSLRHQEKRPSIRYVLSILAHLNILNSPSQPREFVEDALDVLTNMINLSESDPTPQSIV</sequence>
<accession>A0A8H7Q283</accession>
<dbReference type="OrthoDB" id="2338553at2759"/>
<evidence type="ECO:0000313" key="2">
    <source>
        <dbReference type="Proteomes" id="UP000612746"/>
    </source>
</evidence>
<organism evidence="1 2">
    <name type="scientific">Umbelopsis vinacea</name>
    <dbReference type="NCBI Taxonomy" id="44442"/>
    <lineage>
        <taxon>Eukaryota</taxon>
        <taxon>Fungi</taxon>
        <taxon>Fungi incertae sedis</taxon>
        <taxon>Mucoromycota</taxon>
        <taxon>Mucoromycotina</taxon>
        <taxon>Umbelopsidomycetes</taxon>
        <taxon>Umbelopsidales</taxon>
        <taxon>Umbelopsidaceae</taxon>
        <taxon>Umbelopsis</taxon>
    </lineage>
</organism>